<sequence>MSLSAAFGERLEQLDRTRNERLSLLQAERELQAAKSLVLESKRAGMRSMEERCLRLERSLALQSLKISALESEIAALDAKYNNNVQQLRALKCDVEELEEVEKEKEGFYRARTSEMKDFKESTNRFIVDCHIRVEELRDELNGVKEKLSIFGSAK</sequence>
<evidence type="ECO:0000313" key="2">
    <source>
        <dbReference type="Proteomes" id="UP000827889"/>
    </source>
</evidence>
<dbReference type="Pfam" id="PF12507">
    <property type="entry name" value="HCMV_UL139"/>
    <property type="match status" value="1"/>
</dbReference>
<accession>A0ABM3H796</accession>
<dbReference type="InterPro" id="IPR021042">
    <property type="entry name" value="Herpes_UL139_cytomegalovirus"/>
</dbReference>
<feature type="coiled-coil region" evidence="1">
    <location>
        <begin position="24"/>
        <end position="101"/>
    </location>
</feature>
<keyword evidence="2" id="KW-1185">Reference proteome</keyword>
<name>A0ABM3H796_9MYRT</name>
<protein>
    <submittedName>
        <fullName evidence="3">Uncharacterized protein LOC115750431 isoform X1</fullName>
    </submittedName>
</protein>
<proteinExistence type="predicted"/>
<gene>
    <name evidence="3" type="primary">LOC115750431</name>
</gene>
<dbReference type="PANTHER" id="PTHR37214">
    <property type="entry name" value="CYTOMEGALOVIRUS UL139 PROTEIN"/>
    <property type="match status" value="1"/>
</dbReference>
<dbReference type="Proteomes" id="UP000827889">
    <property type="component" value="Chromosome 3"/>
</dbReference>
<reference evidence="3" key="1">
    <citation type="submission" date="2025-08" db="UniProtKB">
        <authorList>
            <consortium name="RefSeq"/>
        </authorList>
    </citation>
    <scope>IDENTIFICATION</scope>
    <source>
        <tissue evidence="3">Leaf</tissue>
    </source>
</reference>
<dbReference type="PANTHER" id="PTHR37214:SF2">
    <property type="entry name" value="CYTOMEGALOVIRUS UL139 PROTEIN"/>
    <property type="match status" value="1"/>
</dbReference>
<keyword evidence="1" id="KW-0175">Coiled coil</keyword>
<dbReference type="GeneID" id="115750431"/>
<evidence type="ECO:0000313" key="3">
    <source>
        <dbReference type="RefSeq" id="XP_048132478.1"/>
    </source>
</evidence>
<dbReference type="RefSeq" id="XP_048132478.1">
    <property type="nucleotide sequence ID" value="XM_048276521.1"/>
</dbReference>
<organism evidence="2 3">
    <name type="scientific">Rhodamnia argentea</name>
    <dbReference type="NCBI Taxonomy" id="178133"/>
    <lineage>
        <taxon>Eukaryota</taxon>
        <taxon>Viridiplantae</taxon>
        <taxon>Streptophyta</taxon>
        <taxon>Embryophyta</taxon>
        <taxon>Tracheophyta</taxon>
        <taxon>Spermatophyta</taxon>
        <taxon>Magnoliopsida</taxon>
        <taxon>eudicotyledons</taxon>
        <taxon>Gunneridae</taxon>
        <taxon>Pentapetalae</taxon>
        <taxon>rosids</taxon>
        <taxon>malvids</taxon>
        <taxon>Myrtales</taxon>
        <taxon>Myrtaceae</taxon>
        <taxon>Myrtoideae</taxon>
        <taxon>Myrteae</taxon>
        <taxon>Australasian group</taxon>
        <taxon>Rhodamnia</taxon>
    </lineage>
</organism>
<evidence type="ECO:0000256" key="1">
    <source>
        <dbReference type="SAM" id="Coils"/>
    </source>
</evidence>